<feature type="transmembrane region" description="Helical" evidence="1">
    <location>
        <begin position="14"/>
        <end position="35"/>
    </location>
</feature>
<reference evidence="3" key="2">
    <citation type="submission" date="2007-04" db="EMBL/GenBank/DDBJ databases">
        <title>Draft genome sequence of Bacteroides ovatus (ATCC 8483).</title>
        <authorList>
            <person name="Sudarsanam P."/>
            <person name="Ley R."/>
            <person name="Guruge J."/>
            <person name="Turnbaugh P.J."/>
            <person name="Mahowald M."/>
            <person name="Liep D."/>
            <person name="Gordon J."/>
        </authorList>
    </citation>
    <scope>NUCLEOTIDE SEQUENCE [LARGE SCALE GENOMIC DNA]</scope>
    <source>
        <strain evidence="3">ATCC 8483 / DSM 1896 / JCM 5824 / BCRC 10623 / CCUG 4943 / NCTC 11153</strain>
    </source>
</reference>
<keyword evidence="1" id="KW-0472">Membrane</keyword>
<organism evidence="2 3">
    <name type="scientific">Bacteroides ovatus (strain ATCC 8483 / DSM 1896 / JCM 5824 / BCRC 10623 / CCUG 4943 / NCTC 11153)</name>
    <dbReference type="NCBI Taxonomy" id="411476"/>
    <lineage>
        <taxon>Bacteria</taxon>
        <taxon>Pseudomonadati</taxon>
        <taxon>Bacteroidota</taxon>
        <taxon>Bacteroidia</taxon>
        <taxon>Bacteroidales</taxon>
        <taxon>Bacteroidaceae</taxon>
        <taxon>Bacteroides</taxon>
    </lineage>
</organism>
<protein>
    <submittedName>
        <fullName evidence="2">Uncharacterized protein</fullName>
    </submittedName>
</protein>
<evidence type="ECO:0000313" key="3">
    <source>
        <dbReference type="Proteomes" id="UP000005475"/>
    </source>
</evidence>
<accession>A0AAN3A3X2</accession>
<dbReference type="AlphaFoldDB" id="A0AAN3A3X2"/>
<evidence type="ECO:0000313" key="2">
    <source>
        <dbReference type="EMBL" id="EDO09493.1"/>
    </source>
</evidence>
<sequence length="43" mass="5460">MLQLLSLNKLTRKFFFKVFSYYFYFVWYKNAGILCKDNNYFRK</sequence>
<keyword evidence="1" id="KW-0812">Transmembrane</keyword>
<dbReference type="EMBL" id="AAXF02000054">
    <property type="protein sequence ID" value="EDO09493.1"/>
    <property type="molecule type" value="Genomic_DNA"/>
</dbReference>
<comment type="caution">
    <text evidence="2">The sequence shown here is derived from an EMBL/GenBank/DDBJ whole genome shotgun (WGS) entry which is preliminary data.</text>
</comment>
<name>A0AAN3A3X2_BACO1</name>
<proteinExistence type="predicted"/>
<gene>
    <name evidence="2" type="ORF">BACOVA_05355</name>
</gene>
<evidence type="ECO:0000256" key="1">
    <source>
        <dbReference type="SAM" id="Phobius"/>
    </source>
</evidence>
<keyword evidence="1" id="KW-1133">Transmembrane helix</keyword>
<reference evidence="2 3" key="1">
    <citation type="submission" date="2007-03" db="EMBL/GenBank/DDBJ databases">
        <authorList>
            <person name="Fulton L."/>
            <person name="Clifton S."/>
            <person name="Fulton B."/>
            <person name="Xu J."/>
            <person name="Minx P."/>
            <person name="Pepin K.H."/>
            <person name="Johnson M."/>
            <person name="Thiruvilangam P."/>
            <person name="Bhonagiri V."/>
            <person name="Nash W.E."/>
            <person name="Mardis E.R."/>
            <person name="Wilson R.K."/>
        </authorList>
    </citation>
    <scope>NUCLEOTIDE SEQUENCE [LARGE SCALE GENOMIC DNA]</scope>
    <source>
        <strain evidence="3">ATCC 8483 / DSM 1896 / JCM 5824 / BCRC 10623 / CCUG 4943 / NCTC 11153</strain>
    </source>
</reference>
<dbReference type="Proteomes" id="UP000005475">
    <property type="component" value="Unassembled WGS sequence"/>
</dbReference>